<organism evidence="1 2">
    <name type="scientific">Heterodera schachtii</name>
    <name type="common">Sugarbeet cyst nematode worm</name>
    <name type="synonym">Tylenchus schachtii</name>
    <dbReference type="NCBI Taxonomy" id="97005"/>
    <lineage>
        <taxon>Eukaryota</taxon>
        <taxon>Metazoa</taxon>
        <taxon>Ecdysozoa</taxon>
        <taxon>Nematoda</taxon>
        <taxon>Chromadorea</taxon>
        <taxon>Rhabditida</taxon>
        <taxon>Tylenchina</taxon>
        <taxon>Tylenchomorpha</taxon>
        <taxon>Tylenchoidea</taxon>
        <taxon>Heteroderidae</taxon>
        <taxon>Heteroderinae</taxon>
        <taxon>Heterodera</taxon>
    </lineage>
</organism>
<comment type="caution">
    <text evidence="1">The sequence shown here is derived from an EMBL/GenBank/DDBJ whole genome shotgun (WGS) entry which is preliminary data.</text>
</comment>
<evidence type="ECO:0000313" key="2">
    <source>
        <dbReference type="Proteomes" id="UP001620645"/>
    </source>
</evidence>
<proteinExistence type="predicted"/>
<dbReference type="Proteomes" id="UP001620645">
    <property type="component" value="Unassembled WGS sequence"/>
</dbReference>
<gene>
    <name evidence="1" type="ORF">niasHS_012959</name>
</gene>
<protein>
    <submittedName>
        <fullName evidence="1">Uncharacterized protein</fullName>
    </submittedName>
</protein>
<reference evidence="1 2" key="1">
    <citation type="submission" date="2024-10" db="EMBL/GenBank/DDBJ databases">
        <authorList>
            <person name="Kim D."/>
        </authorList>
    </citation>
    <scope>NUCLEOTIDE SEQUENCE [LARGE SCALE GENOMIC DNA]</scope>
    <source>
        <strain evidence="1">Taebaek</strain>
    </source>
</reference>
<name>A0ABD2IS01_HETSC</name>
<dbReference type="AlphaFoldDB" id="A0ABD2IS01"/>
<evidence type="ECO:0000313" key="1">
    <source>
        <dbReference type="EMBL" id="KAL3080615.1"/>
    </source>
</evidence>
<dbReference type="EMBL" id="JBICCN010000292">
    <property type="protein sequence ID" value="KAL3080615.1"/>
    <property type="molecule type" value="Genomic_DNA"/>
</dbReference>
<keyword evidence="2" id="KW-1185">Reference proteome</keyword>
<accession>A0ABD2IS01</accession>
<sequence>MPPKKFLSELDLLQIPKEIDTDNSIPDYAKLLIKQLHSLLGTALALIHSQVVAVDAVEEERRLRSVIVDKCARKQIGQSDRESPGGPCRYGRKFESKDVDQAPIVFGLGKEWMVDRALSKWNSRANTQRDTLFTCAERCKL</sequence>